<dbReference type="Proteomes" id="UP000440578">
    <property type="component" value="Unassembled WGS sequence"/>
</dbReference>
<feature type="region of interest" description="Disordered" evidence="8">
    <location>
        <begin position="1"/>
        <end position="98"/>
    </location>
</feature>
<evidence type="ECO:0000256" key="8">
    <source>
        <dbReference type="SAM" id="MobiDB-lite"/>
    </source>
</evidence>
<comment type="caution">
    <text evidence="10">The sequence shown here is derived from an EMBL/GenBank/DDBJ whole genome shotgun (WGS) entry which is preliminary data.</text>
</comment>
<evidence type="ECO:0000256" key="4">
    <source>
        <dbReference type="ARBA" id="ARBA00022553"/>
    </source>
</evidence>
<name>A0A6A4W351_AMPAM</name>
<sequence>MTLSSLRADDEFVYMRWSTQQEENVSAHEKKQLSSKEELISFSPAEDTLKKRPVAPVGPSQAPPDVAPPSPSPSPTPPQTASSAQLSGQEQKTQELMLQEKLLKRDREIKMLQETVAKLKQQLAASQSAQQRMAKVVERHSSALAQLAASKVQQETQQSQQLQRLRVERDEAREEVANIETMFADLHRKYEKSKALVAENRQSSELVSAELDHALSQVSREQQRYDMLQQYAEDTMQRLQTDMELEQKSQETEALRMSARLQLAENRATKLERENQEVTAICDELIQKMGGHR</sequence>
<evidence type="ECO:0000259" key="9">
    <source>
        <dbReference type="Pfam" id="PF05010"/>
    </source>
</evidence>
<keyword evidence="4" id="KW-0597">Phosphoprotein</keyword>
<comment type="similarity">
    <text evidence="2">Belongs to the TACC family.</text>
</comment>
<evidence type="ECO:0000256" key="3">
    <source>
        <dbReference type="ARBA" id="ARBA00022490"/>
    </source>
</evidence>
<feature type="compositionally biased region" description="Pro residues" evidence="8">
    <location>
        <begin position="61"/>
        <end position="78"/>
    </location>
</feature>
<dbReference type="GO" id="GO:0007052">
    <property type="term" value="P:mitotic spindle organization"/>
    <property type="evidence" value="ECO:0007669"/>
    <property type="project" value="InterPro"/>
</dbReference>
<dbReference type="EMBL" id="VIIS01001226">
    <property type="protein sequence ID" value="KAF0300845.1"/>
    <property type="molecule type" value="Genomic_DNA"/>
</dbReference>
<proteinExistence type="inferred from homology"/>
<feature type="compositionally biased region" description="Polar residues" evidence="8">
    <location>
        <begin position="86"/>
        <end position="96"/>
    </location>
</feature>
<keyword evidence="11" id="KW-1185">Reference proteome</keyword>
<gene>
    <name evidence="10" type="primary">TACC2_2</name>
    <name evidence="10" type="ORF">FJT64_003216</name>
</gene>
<keyword evidence="5 7" id="KW-0175">Coiled coil</keyword>
<feature type="coiled-coil region" evidence="7">
    <location>
        <begin position="102"/>
        <end position="129"/>
    </location>
</feature>
<feature type="compositionally biased region" description="Basic and acidic residues" evidence="8">
    <location>
        <begin position="25"/>
        <end position="39"/>
    </location>
</feature>
<accession>A0A6A4W351</accession>
<dbReference type="InterPro" id="IPR007707">
    <property type="entry name" value="TACC_C"/>
</dbReference>
<feature type="coiled-coil region" evidence="7">
    <location>
        <begin position="155"/>
        <end position="189"/>
    </location>
</feature>
<dbReference type="OrthoDB" id="10255048at2759"/>
<evidence type="ECO:0000256" key="1">
    <source>
        <dbReference type="ARBA" id="ARBA00004245"/>
    </source>
</evidence>
<dbReference type="Pfam" id="PF05010">
    <property type="entry name" value="TACC_C"/>
    <property type="match status" value="1"/>
</dbReference>
<keyword evidence="6" id="KW-0206">Cytoskeleton</keyword>
<feature type="coiled-coil region" evidence="7">
    <location>
        <begin position="254"/>
        <end position="288"/>
    </location>
</feature>
<dbReference type="GO" id="GO:0005856">
    <property type="term" value="C:cytoskeleton"/>
    <property type="evidence" value="ECO:0007669"/>
    <property type="project" value="UniProtKB-SubCell"/>
</dbReference>
<reference evidence="10 11" key="1">
    <citation type="submission" date="2019-07" db="EMBL/GenBank/DDBJ databases">
        <title>Draft genome assembly of a fouling barnacle, Amphibalanus amphitrite (Darwin, 1854): The first reference genome for Thecostraca.</title>
        <authorList>
            <person name="Kim W."/>
        </authorList>
    </citation>
    <scope>NUCLEOTIDE SEQUENCE [LARGE SCALE GENOMIC DNA]</scope>
    <source>
        <strain evidence="10">SNU_AA5</strain>
        <tissue evidence="10">Soma without cirri and trophi</tissue>
    </source>
</reference>
<protein>
    <submittedName>
        <fullName evidence="10">Transforming acidic coiled-coil-containing protein 2</fullName>
    </submittedName>
</protein>
<dbReference type="PANTHER" id="PTHR13924">
    <property type="entry name" value="TRANSFORMING ACIDIC COILED-COIL CONTAINING PROTEIN 1/2"/>
    <property type="match status" value="1"/>
</dbReference>
<keyword evidence="3" id="KW-0963">Cytoplasm</keyword>
<dbReference type="InterPro" id="IPR039915">
    <property type="entry name" value="TACC"/>
</dbReference>
<evidence type="ECO:0000256" key="2">
    <source>
        <dbReference type="ARBA" id="ARBA00009423"/>
    </source>
</evidence>
<feature type="domain" description="Transforming acidic coiled-coil-containing protein C-terminal" evidence="9">
    <location>
        <begin position="98"/>
        <end position="286"/>
    </location>
</feature>
<dbReference type="GO" id="GO:0005737">
    <property type="term" value="C:cytoplasm"/>
    <property type="evidence" value="ECO:0007669"/>
    <property type="project" value="TreeGrafter"/>
</dbReference>
<evidence type="ECO:0000256" key="5">
    <source>
        <dbReference type="ARBA" id="ARBA00023054"/>
    </source>
</evidence>
<evidence type="ECO:0000313" key="10">
    <source>
        <dbReference type="EMBL" id="KAF0300845.1"/>
    </source>
</evidence>
<dbReference type="AlphaFoldDB" id="A0A6A4W351"/>
<evidence type="ECO:0000256" key="7">
    <source>
        <dbReference type="SAM" id="Coils"/>
    </source>
</evidence>
<evidence type="ECO:0000256" key="6">
    <source>
        <dbReference type="ARBA" id="ARBA00023212"/>
    </source>
</evidence>
<evidence type="ECO:0000313" key="11">
    <source>
        <dbReference type="Proteomes" id="UP000440578"/>
    </source>
</evidence>
<dbReference type="Gene3D" id="1.20.5.1700">
    <property type="match status" value="1"/>
</dbReference>
<dbReference type="PANTHER" id="PTHR13924:SF10">
    <property type="entry name" value="TRANSFORMING ACIDIC COILED-COIL PROTEIN, ISOFORM K"/>
    <property type="match status" value="1"/>
</dbReference>
<organism evidence="10 11">
    <name type="scientific">Amphibalanus amphitrite</name>
    <name type="common">Striped barnacle</name>
    <name type="synonym">Balanus amphitrite</name>
    <dbReference type="NCBI Taxonomy" id="1232801"/>
    <lineage>
        <taxon>Eukaryota</taxon>
        <taxon>Metazoa</taxon>
        <taxon>Ecdysozoa</taxon>
        <taxon>Arthropoda</taxon>
        <taxon>Crustacea</taxon>
        <taxon>Multicrustacea</taxon>
        <taxon>Cirripedia</taxon>
        <taxon>Thoracica</taxon>
        <taxon>Thoracicalcarea</taxon>
        <taxon>Balanomorpha</taxon>
        <taxon>Balanoidea</taxon>
        <taxon>Balanidae</taxon>
        <taxon>Amphibalaninae</taxon>
        <taxon>Amphibalanus</taxon>
    </lineage>
</organism>
<comment type="subcellular location">
    <subcellularLocation>
        <location evidence="1">Cytoplasm</location>
        <location evidence="1">Cytoskeleton</location>
    </subcellularLocation>
</comment>